<reference evidence="1 2" key="1">
    <citation type="journal article" date="2019" name="Int. J. Syst. Evol. Microbiol.">
        <title>The Global Catalogue of Microorganisms (GCM) 10K type strain sequencing project: providing services to taxonomists for standard genome sequencing and annotation.</title>
        <authorList>
            <consortium name="The Broad Institute Genomics Platform"/>
            <consortium name="The Broad Institute Genome Sequencing Center for Infectious Disease"/>
            <person name="Wu L."/>
            <person name="Ma J."/>
        </authorList>
    </citation>
    <scope>NUCLEOTIDE SEQUENCE [LARGE SCALE GENOMIC DNA]</scope>
    <source>
        <strain evidence="1 2">JCM 16117</strain>
    </source>
</reference>
<evidence type="ECO:0008006" key="3">
    <source>
        <dbReference type="Google" id="ProtNLM"/>
    </source>
</evidence>
<name>A0ABN3DUN0_9MICO</name>
<protein>
    <recommendedName>
        <fullName evidence="3">Tetratricopeptide repeat protein</fullName>
    </recommendedName>
</protein>
<proteinExistence type="predicted"/>
<gene>
    <name evidence="1" type="ORF">GCM10009851_28420</name>
</gene>
<evidence type="ECO:0000313" key="2">
    <source>
        <dbReference type="Proteomes" id="UP001500929"/>
    </source>
</evidence>
<dbReference type="EMBL" id="BAAAQY010000008">
    <property type="protein sequence ID" value="GAA2241341.1"/>
    <property type="molecule type" value="Genomic_DNA"/>
</dbReference>
<organism evidence="1 2">
    <name type="scientific">Herbiconiux moechotypicola</name>
    <dbReference type="NCBI Taxonomy" id="637393"/>
    <lineage>
        <taxon>Bacteria</taxon>
        <taxon>Bacillati</taxon>
        <taxon>Actinomycetota</taxon>
        <taxon>Actinomycetes</taxon>
        <taxon>Micrococcales</taxon>
        <taxon>Microbacteriaceae</taxon>
        <taxon>Herbiconiux</taxon>
    </lineage>
</organism>
<sequence length="139" mass="14951">MYDASVTHSDPATAWRLVAEARRNARQHRHVAARRSYEHAIDRFRAIDDRFSVAALSLELASAISDEDSDAALWLIMQAVEAVVGAGGGYATIEAAIPLQERILARIDDESAAAVRAETDALLTDYGTENPRSPAGSSG</sequence>
<accession>A0ABN3DUN0</accession>
<keyword evidence="2" id="KW-1185">Reference proteome</keyword>
<evidence type="ECO:0000313" key="1">
    <source>
        <dbReference type="EMBL" id="GAA2241341.1"/>
    </source>
</evidence>
<dbReference type="Proteomes" id="UP001500929">
    <property type="component" value="Unassembled WGS sequence"/>
</dbReference>
<comment type="caution">
    <text evidence="1">The sequence shown here is derived from an EMBL/GenBank/DDBJ whole genome shotgun (WGS) entry which is preliminary data.</text>
</comment>